<dbReference type="SMART" id="SM01144">
    <property type="entry name" value="DTW"/>
    <property type="match status" value="1"/>
</dbReference>
<proteinExistence type="predicted"/>
<evidence type="ECO:0000256" key="1">
    <source>
        <dbReference type="ARBA" id="ARBA00012386"/>
    </source>
</evidence>
<keyword evidence="4" id="KW-0819">tRNA processing</keyword>
<dbReference type="EC" id="2.5.1.25" evidence="1"/>
<dbReference type="AlphaFoldDB" id="A0A7Z2T0S6"/>
<accession>A0A7Z2T0S6</accession>
<dbReference type="GO" id="GO:0008033">
    <property type="term" value="P:tRNA processing"/>
    <property type="evidence" value="ECO:0007669"/>
    <property type="project" value="UniProtKB-KW"/>
</dbReference>
<keyword evidence="2" id="KW-0808">Transferase</keyword>
<keyword evidence="7" id="KW-1185">Reference proteome</keyword>
<dbReference type="PANTHER" id="PTHR21392">
    <property type="entry name" value="TRNA-URIDINE AMINOCARBOXYPROPYLTRANSFERASE 2"/>
    <property type="match status" value="1"/>
</dbReference>
<organism evidence="6 7">
    <name type="scientific">Vibrio astriarenae</name>
    <dbReference type="NCBI Taxonomy" id="1481923"/>
    <lineage>
        <taxon>Bacteria</taxon>
        <taxon>Pseudomonadati</taxon>
        <taxon>Pseudomonadota</taxon>
        <taxon>Gammaproteobacteria</taxon>
        <taxon>Vibrionales</taxon>
        <taxon>Vibrionaceae</taxon>
        <taxon>Vibrio</taxon>
    </lineage>
</organism>
<dbReference type="EMBL" id="CP047475">
    <property type="protein sequence ID" value="QIA62168.1"/>
    <property type="molecule type" value="Genomic_DNA"/>
</dbReference>
<evidence type="ECO:0000256" key="2">
    <source>
        <dbReference type="ARBA" id="ARBA00022679"/>
    </source>
</evidence>
<feature type="domain" description="DTW" evidence="5">
    <location>
        <begin position="1"/>
        <end position="189"/>
    </location>
</feature>
<dbReference type="RefSeq" id="WP_164647078.1">
    <property type="nucleotide sequence ID" value="NZ_CP047475.1"/>
</dbReference>
<dbReference type="InterPro" id="IPR039262">
    <property type="entry name" value="DTWD2/TAPT"/>
</dbReference>
<dbReference type="PANTHER" id="PTHR21392:SF1">
    <property type="entry name" value="TRNA-URIDINE AMINOCARBOXYPROPYLTRANSFERASE"/>
    <property type="match status" value="1"/>
</dbReference>
<evidence type="ECO:0000259" key="5">
    <source>
        <dbReference type="SMART" id="SM01144"/>
    </source>
</evidence>
<dbReference type="Pfam" id="PF03942">
    <property type="entry name" value="DTW"/>
    <property type="match status" value="1"/>
</dbReference>
<dbReference type="InterPro" id="IPR005636">
    <property type="entry name" value="DTW"/>
</dbReference>
<evidence type="ECO:0000256" key="4">
    <source>
        <dbReference type="ARBA" id="ARBA00022694"/>
    </source>
</evidence>
<sequence>MAQCANCGLAYQCICDQIPKLESQAHIALLTHENELSRDTNTGQWAGKMLSHCQVHIWHRKSPPETFIEQLKSGHFEPVLLYPSSDSHLLSNETVESMNKPPLFIVLDATWQEAKKMLNRSDWLKTIPKVHLDIEGASRYQLRRNQSQGHLCTLEVVAELLELNGDAKDGQKIAPFLDHYTQVFKADKSGHALKS</sequence>
<dbReference type="GO" id="GO:0016432">
    <property type="term" value="F:tRNA-uridine aminocarboxypropyltransferase activity"/>
    <property type="evidence" value="ECO:0007669"/>
    <property type="project" value="UniProtKB-EC"/>
</dbReference>
<protein>
    <recommendedName>
        <fullName evidence="1">tRNA-uridine aminocarboxypropyltransferase</fullName>
        <ecNumber evidence="1">2.5.1.25</ecNumber>
    </recommendedName>
</protein>
<evidence type="ECO:0000256" key="3">
    <source>
        <dbReference type="ARBA" id="ARBA00022691"/>
    </source>
</evidence>
<reference evidence="6 7" key="1">
    <citation type="submission" date="2020-01" db="EMBL/GenBank/DDBJ databases">
        <title>Whole genome and functional gene identification of agarase of Vibrio HN897.</title>
        <authorList>
            <person name="Liu Y."/>
            <person name="Zhao Z."/>
        </authorList>
    </citation>
    <scope>NUCLEOTIDE SEQUENCE [LARGE SCALE GENOMIC DNA]</scope>
    <source>
        <strain evidence="6 7">HN897</strain>
    </source>
</reference>
<keyword evidence="3" id="KW-0949">S-adenosyl-L-methionine</keyword>
<evidence type="ECO:0000313" key="7">
    <source>
        <dbReference type="Proteomes" id="UP000464262"/>
    </source>
</evidence>
<gene>
    <name evidence="6" type="ORF">GT360_00780</name>
</gene>
<dbReference type="Proteomes" id="UP000464262">
    <property type="component" value="Chromosome 1"/>
</dbReference>
<evidence type="ECO:0000313" key="6">
    <source>
        <dbReference type="EMBL" id="QIA62168.1"/>
    </source>
</evidence>
<dbReference type="KEGG" id="vas:GT360_00780"/>
<name>A0A7Z2T0S6_9VIBR</name>